<evidence type="ECO:0000313" key="4">
    <source>
        <dbReference type="Proteomes" id="UP000444721"/>
    </source>
</evidence>
<evidence type="ECO:0000256" key="2">
    <source>
        <dbReference type="SAM" id="MobiDB-lite"/>
    </source>
</evidence>
<reference evidence="3 4" key="1">
    <citation type="journal article" date="2019" name="Sci. Rep.">
        <title>Nanopore sequencing improves the draft genome of the human pathogenic amoeba Naegleria fowleri.</title>
        <authorList>
            <person name="Liechti N."/>
            <person name="Schurch N."/>
            <person name="Bruggmann R."/>
            <person name="Wittwer M."/>
        </authorList>
    </citation>
    <scope>NUCLEOTIDE SEQUENCE [LARGE SCALE GENOMIC DNA]</scope>
    <source>
        <strain evidence="3 4">ATCC 30894</strain>
    </source>
</reference>
<dbReference type="AlphaFoldDB" id="A0A6A5BU45"/>
<evidence type="ECO:0000313" key="3">
    <source>
        <dbReference type="EMBL" id="KAF0977280.1"/>
    </source>
</evidence>
<feature type="compositionally biased region" description="Basic and acidic residues" evidence="2">
    <location>
        <begin position="212"/>
        <end position="232"/>
    </location>
</feature>
<keyword evidence="1" id="KW-0175">Coiled coil</keyword>
<dbReference type="VEuPathDB" id="AmoebaDB:NfTy_063230"/>
<dbReference type="EMBL" id="VFQX01000035">
    <property type="protein sequence ID" value="KAF0977280.1"/>
    <property type="molecule type" value="Genomic_DNA"/>
</dbReference>
<accession>A0A6A5BU45</accession>
<proteinExistence type="predicted"/>
<sequence>MFKSIFGCFVSARCCSSRNVLCTIMKSTRMDTINFQPYGFWSVRAFSPCFRYLRKDNSEFENTIVKDEPDVTNTATKNNPNENHENCKDSLNQVKTHAERQKQKISKKRNQLMEKVQKYKELNQKISKVTEPPKKKKKKSRALLEAEANLRFLNNMDAHIIKHMNIKDTDIDEPPPSYVKTYEIGNNRRTDPRHLEERLFTSMKPKPKKIKKGETKEIRRTRKILDDDEKHLKPQKPRYL</sequence>
<dbReference type="OMA" id="NENHENC"/>
<evidence type="ECO:0000256" key="1">
    <source>
        <dbReference type="SAM" id="Coils"/>
    </source>
</evidence>
<organism evidence="3 4">
    <name type="scientific">Naegleria fowleri</name>
    <name type="common">Brain eating amoeba</name>
    <dbReference type="NCBI Taxonomy" id="5763"/>
    <lineage>
        <taxon>Eukaryota</taxon>
        <taxon>Discoba</taxon>
        <taxon>Heterolobosea</taxon>
        <taxon>Tetramitia</taxon>
        <taxon>Eutetramitia</taxon>
        <taxon>Vahlkampfiidae</taxon>
        <taxon>Naegleria</taxon>
    </lineage>
</organism>
<dbReference type="VEuPathDB" id="AmoebaDB:NF0047160"/>
<feature type="coiled-coil region" evidence="1">
    <location>
        <begin position="88"/>
        <end position="156"/>
    </location>
</feature>
<protein>
    <submittedName>
        <fullName evidence="3">Uncharacterized protein</fullName>
    </submittedName>
</protein>
<gene>
    <name evidence="3" type="ORF">FDP41_003933</name>
</gene>
<dbReference type="RefSeq" id="XP_044561993.1">
    <property type="nucleotide sequence ID" value="XM_044707292.1"/>
</dbReference>
<comment type="caution">
    <text evidence="3">The sequence shown here is derived from an EMBL/GenBank/DDBJ whole genome shotgun (WGS) entry which is preliminary data.</text>
</comment>
<dbReference type="GeneID" id="68111151"/>
<feature type="region of interest" description="Disordered" evidence="2">
    <location>
        <begin position="170"/>
        <end position="240"/>
    </location>
</feature>
<keyword evidence="4" id="KW-1185">Reference proteome</keyword>
<dbReference type="OrthoDB" id="10451438at2759"/>
<feature type="compositionally biased region" description="Basic and acidic residues" evidence="2">
    <location>
        <begin position="186"/>
        <end position="199"/>
    </location>
</feature>
<name>A0A6A5BU45_NAEFO</name>
<dbReference type="VEuPathDB" id="AmoebaDB:FDP41_003933"/>
<dbReference type="Proteomes" id="UP000444721">
    <property type="component" value="Unassembled WGS sequence"/>
</dbReference>